<sequence length="88" mass="9931">MSAAPASVDGVPLGRQPEDHIKVMAGKTPSKFTDPCRRASALSMKCLEDNSYDKAKCAEAFQVYRDCKKTWVEQRRKDRREGRPGAWD</sequence>
<dbReference type="STRING" id="1522189.A0A316VZZ0"/>
<evidence type="ECO:0000256" key="1">
    <source>
        <dbReference type="ARBA" id="ARBA00003875"/>
    </source>
</evidence>
<dbReference type="PANTHER" id="PTHR46811">
    <property type="entry name" value="COILED-COIL-HELIX-COILED-COIL-HELIX DOMAIN-CONTAINING PROTEIN 7"/>
    <property type="match status" value="1"/>
</dbReference>
<dbReference type="InParanoid" id="A0A316VZZ0"/>
<dbReference type="EMBL" id="KZ819374">
    <property type="protein sequence ID" value="PWN42999.1"/>
    <property type="molecule type" value="Genomic_DNA"/>
</dbReference>
<proteinExistence type="predicted"/>
<accession>A0A316VZZ0</accession>
<protein>
    <recommendedName>
        <fullName evidence="7">CHCH domain-containing protein</fullName>
    </recommendedName>
</protein>
<dbReference type="PANTHER" id="PTHR46811:SF1">
    <property type="entry name" value="COILED-COIL-HELIX-COILED-COIL-HELIX DOMAIN-CONTAINING PROTEIN 7"/>
    <property type="match status" value="1"/>
</dbReference>
<evidence type="ECO:0000313" key="6">
    <source>
        <dbReference type="Proteomes" id="UP000245783"/>
    </source>
</evidence>
<keyword evidence="3" id="KW-0496">Mitochondrion</keyword>
<name>A0A316VZZ0_9BASI</name>
<evidence type="ECO:0000256" key="2">
    <source>
        <dbReference type="ARBA" id="ARBA00004569"/>
    </source>
</evidence>
<dbReference type="RefSeq" id="XP_025370159.1">
    <property type="nucleotide sequence ID" value="XM_025512232.1"/>
</dbReference>
<evidence type="ECO:0000256" key="3">
    <source>
        <dbReference type="ARBA" id="ARBA00023128"/>
    </source>
</evidence>
<comment type="function">
    <text evidence="1">Required for the assembly of cytochrome c oxidase.</text>
</comment>
<keyword evidence="6" id="KW-1185">Reference proteome</keyword>
<dbReference type="GO" id="GO:0005758">
    <property type="term" value="C:mitochondrial intermembrane space"/>
    <property type="evidence" value="ECO:0007669"/>
    <property type="project" value="UniProtKB-SubCell"/>
</dbReference>
<comment type="subcellular location">
    <subcellularLocation>
        <location evidence="2">Mitochondrion intermembrane space</location>
    </subcellularLocation>
</comment>
<dbReference type="OrthoDB" id="9971592at2759"/>
<organism evidence="5 6">
    <name type="scientific">Ceraceosorus guamensis</name>
    <dbReference type="NCBI Taxonomy" id="1522189"/>
    <lineage>
        <taxon>Eukaryota</taxon>
        <taxon>Fungi</taxon>
        <taxon>Dikarya</taxon>
        <taxon>Basidiomycota</taxon>
        <taxon>Ustilaginomycotina</taxon>
        <taxon>Exobasidiomycetes</taxon>
        <taxon>Ceraceosorales</taxon>
        <taxon>Ceraceosoraceae</taxon>
        <taxon>Ceraceosorus</taxon>
    </lineage>
</organism>
<evidence type="ECO:0000256" key="4">
    <source>
        <dbReference type="ARBA" id="ARBA00023157"/>
    </source>
</evidence>
<dbReference type="AlphaFoldDB" id="A0A316VZZ0"/>
<gene>
    <name evidence="5" type="ORF">IE81DRAFT_301304</name>
</gene>
<dbReference type="PROSITE" id="PS51808">
    <property type="entry name" value="CHCH"/>
    <property type="match status" value="1"/>
</dbReference>
<dbReference type="Gene3D" id="1.10.287.1130">
    <property type="entry name" value="CytochromE C oxidase copper chaperone"/>
    <property type="match status" value="1"/>
</dbReference>
<evidence type="ECO:0000313" key="5">
    <source>
        <dbReference type="EMBL" id="PWN42999.1"/>
    </source>
</evidence>
<dbReference type="InterPro" id="IPR051040">
    <property type="entry name" value="COX23"/>
</dbReference>
<dbReference type="InterPro" id="IPR009069">
    <property type="entry name" value="Cys_alpha_HP_mot_SF"/>
</dbReference>
<reference evidence="5 6" key="1">
    <citation type="journal article" date="2018" name="Mol. Biol. Evol.">
        <title>Broad Genomic Sampling Reveals a Smut Pathogenic Ancestry of the Fungal Clade Ustilaginomycotina.</title>
        <authorList>
            <person name="Kijpornyongpan T."/>
            <person name="Mondo S.J."/>
            <person name="Barry K."/>
            <person name="Sandor L."/>
            <person name="Lee J."/>
            <person name="Lipzen A."/>
            <person name="Pangilinan J."/>
            <person name="LaButti K."/>
            <person name="Hainaut M."/>
            <person name="Henrissat B."/>
            <person name="Grigoriev I.V."/>
            <person name="Spatafora J.W."/>
            <person name="Aime M.C."/>
        </authorList>
    </citation>
    <scope>NUCLEOTIDE SEQUENCE [LARGE SCALE GENOMIC DNA]</scope>
    <source>
        <strain evidence="5 6">MCA 4658</strain>
    </source>
</reference>
<evidence type="ECO:0008006" key="7">
    <source>
        <dbReference type="Google" id="ProtNLM"/>
    </source>
</evidence>
<dbReference type="GO" id="GO:0033108">
    <property type="term" value="P:mitochondrial respiratory chain complex assembly"/>
    <property type="evidence" value="ECO:0007669"/>
    <property type="project" value="TreeGrafter"/>
</dbReference>
<dbReference type="SUPFAM" id="SSF47072">
    <property type="entry name" value="Cysteine alpha-hairpin motif"/>
    <property type="match status" value="1"/>
</dbReference>
<dbReference type="GeneID" id="37034102"/>
<dbReference type="Proteomes" id="UP000245783">
    <property type="component" value="Unassembled WGS sequence"/>
</dbReference>
<keyword evidence="4" id="KW-1015">Disulfide bond</keyword>